<comment type="subcellular location">
    <subcellularLocation>
        <location evidence="1">Cell projection</location>
        <location evidence="1">Cilium</location>
    </subcellularLocation>
    <subcellularLocation>
        <location evidence="2">Cytoplasm</location>
        <location evidence="2">Cytoskeleton</location>
    </subcellularLocation>
</comment>
<dbReference type="Pfam" id="PF14781">
    <property type="entry name" value="BBS2_N"/>
    <property type="match status" value="1"/>
</dbReference>
<organism evidence="13 14">
    <name type="scientific">Paratrimastix pyriformis</name>
    <dbReference type="NCBI Taxonomy" id="342808"/>
    <lineage>
        <taxon>Eukaryota</taxon>
        <taxon>Metamonada</taxon>
        <taxon>Preaxostyla</taxon>
        <taxon>Paratrimastigidae</taxon>
        <taxon>Paratrimastix</taxon>
    </lineage>
</organism>
<gene>
    <name evidence="13" type="ORF">PAPYR_3227</name>
</gene>
<evidence type="ECO:0000259" key="11">
    <source>
        <dbReference type="Pfam" id="PF23350"/>
    </source>
</evidence>
<dbReference type="InterPro" id="IPR011047">
    <property type="entry name" value="Quinoprotein_ADH-like_sf"/>
</dbReference>
<evidence type="ECO:0000256" key="4">
    <source>
        <dbReference type="ARBA" id="ARBA00023069"/>
    </source>
</evidence>
<dbReference type="PANTHER" id="PTHR32465:SF0">
    <property type="entry name" value="BARDET-BIEDL SYNDROME 2 PROTEIN"/>
    <property type="match status" value="1"/>
</dbReference>
<evidence type="ECO:0000256" key="1">
    <source>
        <dbReference type="ARBA" id="ARBA00004138"/>
    </source>
</evidence>
<dbReference type="Pfam" id="PF23350">
    <property type="entry name" value="BBS2_pf"/>
    <property type="match status" value="1"/>
</dbReference>
<reference evidence="13" key="1">
    <citation type="journal article" date="2022" name="bioRxiv">
        <title>Genomics of Preaxostyla Flagellates Illuminates Evolutionary Transitions and the Path Towards Mitochondrial Loss.</title>
        <authorList>
            <person name="Novak L.V.F."/>
            <person name="Treitli S.C."/>
            <person name="Pyrih J."/>
            <person name="Halakuc P."/>
            <person name="Pipaliya S.V."/>
            <person name="Vacek V."/>
            <person name="Brzon O."/>
            <person name="Soukal P."/>
            <person name="Eme L."/>
            <person name="Dacks J.B."/>
            <person name="Karnkowska A."/>
            <person name="Elias M."/>
            <person name="Hampl V."/>
        </authorList>
    </citation>
    <scope>NUCLEOTIDE SEQUENCE</scope>
    <source>
        <strain evidence="13">RCP-MX</strain>
    </source>
</reference>
<dbReference type="EMBL" id="JAPMOS010000012">
    <property type="protein sequence ID" value="KAJ4460589.1"/>
    <property type="molecule type" value="Genomic_DNA"/>
</dbReference>
<dbReference type="InterPro" id="IPR016616">
    <property type="entry name" value="Bardet-Biedl_syndrome_2_prot"/>
</dbReference>
<dbReference type="Pfam" id="PF14782">
    <property type="entry name" value="BBS2_GAE"/>
    <property type="match status" value="1"/>
</dbReference>
<evidence type="ECO:0000256" key="2">
    <source>
        <dbReference type="ARBA" id="ARBA00004245"/>
    </source>
</evidence>
<feature type="domain" description="BBS2 GAE" evidence="9">
    <location>
        <begin position="450"/>
        <end position="531"/>
    </location>
</feature>
<keyword evidence="7" id="KW-0175">Coiled coil</keyword>
<feature type="coiled-coil region" evidence="7">
    <location>
        <begin position="399"/>
        <end position="426"/>
    </location>
</feature>
<feature type="domain" description="Ciliary BBSome complex subunit 2 N-terminal" evidence="8">
    <location>
        <begin position="23"/>
        <end position="130"/>
    </location>
</feature>
<evidence type="ECO:0000259" key="9">
    <source>
        <dbReference type="Pfam" id="PF14782"/>
    </source>
</evidence>
<evidence type="ECO:0000256" key="3">
    <source>
        <dbReference type="ARBA" id="ARBA00022490"/>
    </source>
</evidence>
<dbReference type="Pfam" id="PF23353">
    <property type="entry name" value="BBS2_hp"/>
    <property type="match status" value="1"/>
</dbReference>
<keyword evidence="14" id="KW-1185">Reference proteome</keyword>
<keyword evidence="5" id="KW-0206">Cytoskeleton</keyword>
<evidence type="ECO:0000259" key="8">
    <source>
        <dbReference type="Pfam" id="PF14781"/>
    </source>
</evidence>
<feature type="domain" description="Ciliary BBSome complex subunit 2 middle region" evidence="10">
    <location>
        <begin position="169"/>
        <end position="248"/>
    </location>
</feature>
<keyword evidence="6" id="KW-0966">Cell projection</keyword>
<feature type="domain" description="BBS2 platform" evidence="11">
    <location>
        <begin position="542"/>
        <end position="627"/>
    </location>
</feature>
<sequence length="742" mass="79858">MASLSVPSFQISLGHPILDGQITIGKYDGLSPSFTCATTGGKILVHSPHNRAAVGTSNPATSPTEIESDIRFLNVNKQITALVAGCLNPTIKRDTLVIGSQTSLKGFDVEENSDTFTKDIPDGVNRILLGPFGASETPMAIVGGRCSIQGFDQAGKECYFNVTGGSVSAMCFCPWEPGHTDMLVGSDDSEIRAFRNEEVLASTTETDKVTLLEPLGGGGQFAYALANGILGSYTRAIRQWRVKSAAPATVAPRPDLLSSPRVPGRVDRQHLAMVAFDIDGDGAKELITSLPDGALEVRRGDTGDALARETFPAAITALATADYRMDGQTELLCCSADGEIRAYLPLRPSESAPAAAAMASTGPALPAAGSPGVLSAVAKAAPEEGLGALGQGTSVDGLLAQLTQQRQELALEVATLEENLTQQKQRAHQAGLIPTSTEIQVELQADRARGVLELVCRTTADTIIRGVAIFAEQLFDGEALFCPNPTLSPEMRVPICPKKCIDTEMQVRVMVGVRGGTAFHVFEVKQRLPKFALHCRVPMSTSLPASSCTFRITERIQRVVLWVQQCFPMAYTPENPDRIDLLFSALGKGDPLGLVVAPAEGGSYQVTIRTDDMELAGDLVQDLCQFLQRAELDSLADFPTEMERFQKVLQKVLEFNALRLKLTADMADGSNLVKALVVKAEDARLLGNMPLLRSALNELKAANEELLQSYRIRATNHQELLTCLKDVNQMIQKAARLRWARQ</sequence>
<dbReference type="InterPro" id="IPR029333">
    <property type="entry name" value="BBS2_GAE_dom"/>
</dbReference>
<evidence type="ECO:0000259" key="10">
    <source>
        <dbReference type="Pfam" id="PF14783"/>
    </source>
</evidence>
<dbReference type="InterPro" id="IPR029429">
    <property type="entry name" value="BBS2_Mid"/>
</dbReference>
<dbReference type="Proteomes" id="UP001141327">
    <property type="component" value="Unassembled WGS sequence"/>
</dbReference>
<dbReference type="Pfam" id="PF14783">
    <property type="entry name" value="BBS2_Mid"/>
    <property type="match status" value="1"/>
</dbReference>
<keyword evidence="4" id="KW-0969">Cilium</keyword>
<comment type="caution">
    <text evidence="13">The sequence shown here is derived from an EMBL/GenBank/DDBJ whole genome shotgun (WGS) entry which is preliminary data.</text>
</comment>
<dbReference type="InterPro" id="IPR055380">
    <property type="entry name" value="BBS2_hp_dom"/>
</dbReference>
<keyword evidence="3" id="KW-0963">Cytoplasm</keyword>
<accession>A0ABQ8UN31</accession>
<evidence type="ECO:0000256" key="6">
    <source>
        <dbReference type="ARBA" id="ARBA00023273"/>
    </source>
</evidence>
<dbReference type="PANTHER" id="PTHR32465">
    <property type="entry name" value="BARDET-BIEDL SYNDROME 2 PROTEIN"/>
    <property type="match status" value="1"/>
</dbReference>
<proteinExistence type="predicted"/>
<evidence type="ECO:0000256" key="7">
    <source>
        <dbReference type="SAM" id="Coils"/>
    </source>
</evidence>
<dbReference type="SUPFAM" id="SSF50998">
    <property type="entry name" value="Quinoprotein alcohol dehydrogenase-like"/>
    <property type="match status" value="1"/>
</dbReference>
<evidence type="ECO:0000313" key="13">
    <source>
        <dbReference type="EMBL" id="KAJ4460589.1"/>
    </source>
</evidence>
<evidence type="ECO:0000259" key="12">
    <source>
        <dbReference type="Pfam" id="PF23353"/>
    </source>
</evidence>
<evidence type="ECO:0000313" key="14">
    <source>
        <dbReference type="Proteomes" id="UP001141327"/>
    </source>
</evidence>
<evidence type="ECO:0000256" key="5">
    <source>
        <dbReference type="ARBA" id="ARBA00023212"/>
    </source>
</evidence>
<dbReference type="PIRSF" id="PIRSF013684">
    <property type="entry name" value="BBS2"/>
    <property type="match status" value="1"/>
</dbReference>
<dbReference type="InterPro" id="IPR029430">
    <property type="entry name" value="BBS2_N"/>
</dbReference>
<dbReference type="InterPro" id="IPR055379">
    <property type="entry name" value="BBS2_pf_dom"/>
</dbReference>
<feature type="domain" description="BBS2 hairpin" evidence="12">
    <location>
        <begin position="639"/>
        <end position="736"/>
    </location>
</feature>
<protein>
    <submittedName>
        <fullName evidence="13">Bardet-Biedl syndrome 2 protein</fullName>
    </submittedName>
</protein>
<name>A0ABQ8UN31_9EUKA</name>